<keyword evidence="2" id="KW-0812">Transmembrane</keyword>
<organism evidence="8 9">
    <name type="scientific">Chitinophaga terrae</name>
    <name type="common">ex Kim and Jung 2007</name>
    <dbReference type="NCBI Taxonomy" id="408074"/>
    <lineage>
        <taxon>Bacteria</taxon>
        <taxon>Pseudomonadati</taxon>
        <taxon>Bacteroidota</taxon>
        <taxon>Chitinophagia</taxon>
        <taxon>Chitinophagales</taxon>
        <taxon>Chitinophagaceae</taxon>
        <taxon>Chitinophaga</taxon>
    </lineage>
</organism>
<dbReference type="PROSITE" id="PS50093">
    <property type="entry name" value="PKD"/>
    <property type="match status" value="7"/>
</dbReference>
<dbReference type="GO" id="GO:0005886">
    <property type="term" value="C:plasma membrane"/>
    <property type="evidence" value="ECO:0007669"/>
    <property type="project" value="TreeGrafter"/>
</dbReference>
<dbReference type="InterPro" id="IPR013783">
    <property type="entry name" value="Ig-like_fold"/>
</dbReference>
<dbReference type="SMART" id="SM00089">
    <property type="entry name" value="PKD"/>
    <property type="match status" value="6"/>
</dbReference>
<evidence type="ECO:0000256" key="1">
    <source>
        <dbReference type="ARBA" id="ARBA00004141"/>
    </source>
</evidence>
<evidence type="ECO:0000256" key="4">
    <source>
        <dbReference type="ARBA" id="ARBA00022989"/>
    </source>
</evidence>
<feature type="domain" description="PKD" evidence="7">
    <location>
        <begin position="312"/>
        <end position="369"/>
    </location>
</feature>
<dbReference type="Pfam" id="PF13585">
    <property type="entry name" value="CHU_C"/>
    <property type="match status" value="1"/>
</dbReference>
<feature type="domain" description="PKD" evidence="7">
    <location>
        <begin position="222"/>
        <end position="277"/>
    </location>
</feature>
<dbReference type="Proteomes" id="UP000199656">
    <property type="component" value="Unassembled WGS sequence"/>
</dbReference>
<dbReference type="RefSeq" id="WP_089762828.1">
    <property type="nucleotide sequence ID" value="NZ_BKAT01000046.1"/>
</dbReference>
<dbReference type="GO" id="GO:0006816">
    <property type="term" value="P:calcium ion transport"/>
    <property type="evidence" value="ECO:0007669"/>
    <property type="project" value="TreeGrafter"/>
</dbReference>
<dbReference type="Pfam" id="PF18911">
    <property type="entry name" value="PKD_4"/>
    <property type="match status" value="6"/>
</dbReference>
<dbReference type="Gene3D" id="2.60.40.10">
    <property type="entry name" value="Immunoglobulins"/>
    <property type="match status" value="6"/>
</dbReference>
<dbReference type="GO" id="GO:0005261">
    <property type="term" value="F:monoatomic cation channel activity"/>
    <property type="evidence" value="ECO:0007669"/>
    <property type="project" value="TreeGrafter"/>
</dbReference>
<dbReference type="EMBL" id="FNRL01000013">
    <property type="protein sequence ID" value="SEA71092.1"/>
    <property type="molecule type" value="Genomic_DNA"/>
</dbReference>
<feature type="domain" description="PKD" evidence="7">
    <location>
        <begin position="27"/>
        <end position="88"/>
    </location>
</feature>
<sequence>MKYQQAKCSWTLLILIFTAGNLFAQQANFSYSTSSANLCSPVVITLTNTSTGTALGYKWDFGDGRTSTDPNPQITYTTGGLKRITLEAQYYTSGGVSTSIYYKDITIGSTPAVAFSADVTKSCKLFTANFTDETPGAATRVWDFGDGSTLAATSNAYIQHDYTKAGKFDVTLTVTNASGCQATLKKTAYIDISLPAVTFSDPVEGCVPFDANFSATAITSPGDPAVSYAWTFGDGQSATTNNGIISHRYTQTGTYDIGLTVTTQSGCTVAQTYARHVHTGNPSGNVSFTISPAAACVGEPVRLIADAKYADTYTWDFGDGQTQSGPENDIRHNFNANGTLTVNMKAGSNGCYTAAAPATVSITGPVSQFNVIRDCNDKSLFIFTNSASGISNNTVYEWDFGDNTPVQKSKDATHAYSTPGEYTVRLTISENGSSCTHSSFQKVYYFNADFTSGVSAICRGSKATYEVLNVPLGLVSNYTWQFGDGTVVTTTDQTQIKEWAAAGVYSNRLVIHYKDPAYCDDIVDKPNEINILAPKADFTTGAPLCAGQSVTFSNQTIPSTNIPITDWSWDLGNGISSSAQVPPPAKYSASGNQDIKLVVTDARNCKDSVTKTININPTPFVKASAQQPKICEGNSVALKALSDGTVQWLTTTDLSCTTCTDPIASPVVNTRYIVQSSNAFGCTVKDSTDLVVVPKVNLSVSKDTIACYGSSVQLKAAGATYYKWIPVTGLTNDNIAEPITTPIEDITYQVTGTNDPMCPMSAPLSVSVAVKPVPEVSAGKDQTVMVGSIVSLKASGSQDVVKYTWSPTEYLDNPNSPYVNAAIRKPMIYSVTGTNQYGCTKSDVVNIDLVCNADAMFIPNTFSPNGDGTNDIFYIRGKGINMIKSFRIFNRWGQEVFRREKINVEDISNGWNGNFNGKPQPADVYIYFVEAYCDTNEFFQLRGNVTLLR</sequence>
<feature type="chain" id="PRO_5011685107" evidence="6">
    <location>
        <begin position="25"/>
        <end position="949"/>
    </location>
</feature>
<dbReference type="InterPro" id="IPR026341">
    <property type="entry name" value="T9SS_type_B"/>
</dbReference>
<feature type="domain" description="PKD" evidence="7">
    <location>
        <begin position="559"/>
        <end position="615"/>
    </location>
</feature>
<feature type="signal peptide" evidence="6">
    <location>
        <begin position="1"/>
        <end position="24"/>
    </location>
</feature>
<evidence type="ECO:0000256" key="2">
    <source>
        <dbReference type="ARBA" id="ARBA00022692"/>
    </source>
</evidence>
<reference evidence="9" key="1">
    <citation type="submission" date="2016-10" db="EMBL/GenBank/DDBJ databases">
        <authorList>
            <person name="Varghese N."/>
            <person name="Submissions S."/>
        </authorList>
    </citation>
    <scope>NUCLEOTIDE SEQUENCE [LARGE SCALE GENOMIC DNA]</scope>
    <source>
        <strain evidence="9">DSM 23920</strain>
    </source>
</reference>
<dbReference type="PANTHER" id="PTHR46730:SF4">
    <property type="entry name" value="POLYCYSTIC KIDNEY DISEASE PROTEIN 1-LIKE 1"/>
    <property type="match status" value="1"/>
</dbReference>
<proteinExistence type="predicted"/>
<evidence type="ECO:0000256" key="3">
    <source>
        <dbReference type="ARBA" id="ARBA00022737"/>
    </source>
</evidence>
<dbReference type="InterPro" id="IPR000601">
    <property type="entry name" value="PKD_dom"/>
</dbReference>
<keyword evidence="4" id="KW-1133">Transmembrane helix</keyword>
<keyword evidence="9" id="KW-1185">Reference proteome</keyword>
<comment type="subcellular location">
    <subcellularLocation>
        <location evidence="1">Membrane</location>
        <topology evidence="1">Multi-pass membrane protein</topology>
    </subcellularLocation>
</comment>
<evidence type="ECO:0000256" key="5">
    <source>
        <dbReference type="ARBA" id="ARBA00023136"/>
    </source>
</evidence>
<evidence type="ECO:0000313" key="9">
    <source>
        <dbReference type="Proteomes" id="UP000199656"/>
    </source>
</evidence>
<dbReference type="NCBIfam" id="TIGR04131">
    <property type="entry name" value="Bac_Flav_CTERM"/>
    <property type="match status" value="1"/>
</dbReference>
<feature type="domain" description="PKD" evidence="7">
    <location>
        <begin position="134"/>
        <end position="197"/>
    </location>
</feature>
<dbReference type="PANTHER" id="PTHR46730">
    <property type="entry name" value="POLYCYSTIN-1"/>
    <property type="match status" value="1"/>
</dbReference>
<dbReference type="STRING" id="408074.SAMN05660909_03085"/>
<dbReference type="InterPro" id="IPR035986">
    <property type="entry name" value="PKD_dom_sf"/>
</dbReference>
<dbReference type="CDD" id="cd00146">
    <property type="entry name" value="PKD"/>
    <property type="match status" value="6"/>
</dbReference>
<dbReference type="AlphaFoldDB" id="A0A1H4DFP0"/>
<accession>A0A1H4DFP0</accession>
<feature type="domain" description="PKD" evidence="7">
    <location>
        <begin position="383"/>
        <end position="439"/>
    </location>
</feature>
<feature type="domain" description="PKD" evidence="7">
    <location>
        <begin position="478"/>
        <end position="511"/>
    </location>
</feature>
<gene>
    <name evidence="8" type="ORF">SAMN05660909_03085</name>
</gene>
<name>A0A1H4DFP0_9BACT</name>
<keyword evidence="5" id="KW-0472">Membrane</keyword>
<dbReference type="OrthoDB" id="7794186at2"/>
<keyword evidence="6" id="KW-0732">Signal</keyword>
<keyword evidence="3" id="KW-0677">Repeat</keyword>
<dbReference type="InterPro" id="IPR022409">
    <property type="entry name" value="PKD/Chitinase_dom"/>
</dbReference>
<evidence type="ECO:0000256" key="6">
    <source>
        <dbReference type="SAM" id="SignalP"/>
    </source>
</evidence>
<protein>
    <submittedName>
        <fullName evidence="8">Gliding motility-associated C-terminal domain-containing protein</fullName>
    </submittedName>
</protein>
<evidence type="ECO:0000259" key="7">
    <source>
        <dbReference type="PROSITE" id="PS50093"/>
    </source>
</evidence>
<evidence type="ECO:0000313" key="8">
    <source>
        <dbReference type="EMBL" id="SEA71092.1"/>
    </source>
</evidence>
<dbReference type="SUPFAM" id="SSF49299">
    <property type="entry name" value="PKD domain"/>
    <property type="match status" value="6"/>
</dbReference>